<name>A0A0L9TP93_PHAAN</name>
<gene>
    <name evidence="3" type="ORF">LR48_Vigan01g150500</name>
</gene>
<evidence type="ECO:0000256" key="2">
    <source>
        <dbReference type="SAM" id="MobiDB-lite"/>
    </source>
</evidence>
<reference evidence="4" key="1">
    <citation type="journal article" date="2015" name="Proc. Natl. Acad. Sci. U.S.A.">
        <title>Genome sequencing of adzuki bean (Vigna angularis) provides insight into high starch and low fat accumulation and domestication.</title>
        <authorList>
            <person name="Yang K."/>
            <person name="Tian Z."/>
            <person name="Chen C."/>
            <person name="Luo L."/>
            <person name="Zhao B."/>
            <person name="Wang Z."/>
            <person name="Yu L."/>
            <person name="Li Y."/>
            <person name="Sun Y."/>
            <person name="Li W."/>
            <person name="Chen Y."/>
            <person name="Li Y."/>
            <person name="Zhang Y."/>
            <person name="Ai D."/>
            <person name="Zhao J."/>
            <person name="Shang C."/>
            <person name="Ma Y."/>
            <person name="Wu B."/>
            <person name="Wang M."/>
            <person name="Gao L."/>
            <person name="Sun D."/>
            <person name="Zhang P."/>
            <person name="Guo F."/>
            <person name="Wang W."/>
            <person name="Li Y."/>
            <person name="Wang J."/>
            <person name="Varshney R.K."/>
            <person name="Wang J."/>
            <person name="Ling H.Q."/>
            <person name="Wan P."/>
        </authorList>
    </citation>
    <scope>NUCLEOTIDE SEQUENCE</scope>
    <source>
        <strain evidence="4">cv. Jingnong 6</strain>
    </source>
</reference>
<feature type="compositionally biased region" description="Basic and acidic residues" evidence="2">
    <location>
        <begin position="51"/>
        <end position="63"/>
    </location>
</feature>
<feature type="region of interest" description="Disordered" evidence="2">
    <location>
        <begin position="184"/>
        <end position="204"/>
    </location>
</feature>
<dbReference type="AlphaFoldDB" id="A0A0L9TP93"/>
<keyword evidence="1" id="KW-0175">Coiled coil</keyword>
<feature type="coiled-coil region" evidence="1">
    <location>
        <begin position="147"/>
        <end position="178"/>
    </location>
</feature>
<feature type="region of interest" description="Disordered" evidence="2">
    <location>
        <begin position="1"/>
        <end position="25"/>
    </location>
</feature>
<evidence type="ECO:0000313" key="3">
    <source>
        <dbReference type="EMBL" id="KOM31949.1"/>
    </source>
</evidence>
<sequence length="528" mass="58837">MEAERRALVGEMTSGHRERRLNDERSLGEMVTKRSVQEVAGRTFGEEADDERGYGCEHDDQRSRGSKGLMEACEGGRQSDADAKWKLEQEPYVNDNLFGLAAEGRQYNGGSQLALRAIGLRDYFGPTQKTTTSMSQEALRQMDLQWEERLNQSMRSMEQRFMEQLQEQKEIQRALEEKLHSMTQGNMGTAETPTPPRVSTRGSCSAIEPTQYSGQYELLVDGDPPRIVAVGRVLEGGLTIHGVPILPHHVRVTIDEIRDPQAQFTRPHKQPIHDTVIHEDDDMAEAEDDPLSKLMTRLPRLKKAPLELYWDLRIPAAVAREDVKSSFSNANHHGKRGYGAEAVKQKAPITVLAGVPKENIEDCYLVDRELGVPYLCIDRDTHELLPCKSISKRGCSGSSGRLSTSRMSAARVPSCATFPRVPESCHSAKPVRTTMSFTSLWSSARGTNSRDEGDEARGGGGIGALMRHGLYMDTIVVDQGRSSMYRFVEPQTIQPSGFHFVHTPFLPTSKLFPTDKPPLALPPSYVFA</sequence>
<dbReference type="Proteomes" id="UP000053144">
    <property type="component" value="Chromosome 1"/>
</dbReference>
<organism evidence="3 4">
    <name type="scientific">Phaseolus angularis</name>
    <name type="common">Azuki bean</name>
    <name type="synonym">Vigna angularis</name>
    <dbReference type="NCBI Taxonomy" id="3914"/>
    <lineage>
        <taxon>Eukaryota</taxon>
        <taxon>Viridiplantae</taxon>
        <taxon>Streptophyta</taxon>
        <taxon>Embryophyta</taxon>
        <taxon>Tracheophyta</taxon>
        <taxon>Spermatophyta</taxon>
        <taxon>Magnoliopsida</taxon>
        <taxon>eudicotyledons</taxon>
        <taxon>Gunneridae</taxon>
        <taxon>Pentapetalae</taxon>
        <taxon>rosids</taxon>
        <taxon>fabids</taxon>
        <taxon>Fabales</taxon>
        <taxon>Fabaceae</taxon>
        <taxon>Papilionoideae</taxon>
        <taxon>50 kb inversion clade</taxon>
        <taxon>NPAAA clade</taxon>
        <taxon>indigoferoid/millettioid clade</taxon>
        <taxon>Phaseoleae</taxon>
        <taxon>Vigna</taxon>
    </lineage>
</organism>
<proteinExistence type="predicted"/>
<feature type="region of interest" description="Disordered" evidence="2">
    <location>
        <begin position="40"/>
        <end position="66"/>
    </location>
</feature>
<evidence type="ECO:0000256" key="1">
    <source>
        <dbReference type="SAM" id="Coils"/>
    </source>
</evidence>
<dbReference type="Gramene" id="KOM31949">
    <property type="protein sequence ID" value="KOM31949"/>
    <property type="gene ID" value="LR48_Vigan01g150500"/>
</dbReference>
<dbReference type="STRING" id="3914.A0A0L9TP93"/>
<accession>A0A0L9TP93</accession>
<evidence type="ECO:0000313" key="4">
    <source>
        <dbReference type="Proteomes" id="UP000053144"/>
    </source>
</evidence>
<dbReference type="EMBL" id="CM003371">
    <property type="protein sequence ID" value="KOM31949.1"/>
    <property type="molecule type" value="Genomic_DNA"/>
</dbReference>
<protein>
    <submittedName>
        <fullName evidence="3">Uncharacterized protein</fullName>
    </submittedName>
</protein>